<comment type="caution">
    <text evidence="1">The sequence shown here is derived from an EMBL/GenBank/DDBJ whole genome shotgun (WGS) entry which is preliminary data.</text>
</comment>
<organism evidence="1 2">
    <name type="scientific">Pseudoflavonifractor capillosus ATCC 29799</name>
    <dbReference type="NCBI Taxonomy" id="411467"/>
    <lineage>
        <taxon>Bacteria</taxon>
        <taxon>Bacillati</taxon>
        <taxon>Bacillota</taxon>
        <taxon>Clostridia</taxon>
        <taxon>Eubacteriales</taxon>
        <taxon>Oscillospiraceae</taxon>
        <taxon>Pseudoflavonifractor</taxon>
    </lineage>
</organism>
<keyword evidence="2" id="KW-1185">Reference proteome</keyword>
<accession>A6NSC3</accession>
<dbReference type="AlphaFoldDB" id="A6NSC3"/>
<reference evidence="1 2" key="2">
    <citation type="submission" date="2007-06" db="EMBL/GenBank/DDBJ databases">
        <title>Draft genome sequence of Pseudoflavonifractor capillosus ATCC 29799.</title>
        <authorList>
            <person name="Sudarsanam P."/>
            <person name="Ley R."/>
            <person name="Guruge J."/>
            <person name="Turnbaugh P.J."/>
            <person name="Mahowald M."/>
            <person name="Liep D."/>
            <person name="Gordon J."/>
        </authorList>
    </citation>
    <scope>NUCLEOTIDE SEQUENCE [LARGE SCALE GENOMIC DNA]</scope>
    <source>
        <strain evidence="1 2">ATCC 29799</strain>
    </source>
</reference>
<evidence type="ECO:0000313" key="1">
    <source>
        <dbReference type="EMBL" id="EDN01161.1"/>
    </source>
</evidence>
<evidence type="ECO:0000313" key="2">
    <source>
        <dbReference type="Proteomes" id="UP000003639"/>
    </source>
</evidence>
<proteinExistence type="predicted"/>
<name>A6NSC3_9FIRM</name>
<dbReference type="Proteomes" id="UP000003639">
    <property type="component" value="Unassembled WGS sequence"/>
</dbReference>
<protein>
    <submittedName>
        <fullName evidence="1">Uncharacterized protein</fullName>
    </submittedName>
</protein>
<reference evidence="1 2" key="1">
    <citation type="submission" date="2007-04" db="EMBL/GenBank/DDBJ databases">
        <authorList>
            <person name="Fulton L."/>
            <person name="Clifton S."/>
            <person name="Fulton B."/>
            <person name="Xu J."/>
            <person name="Minx P."/>
            <person name="Pepin K.H."/>
            <person name="Johnson M."/>
            <person name="Thiruvilangam P."/>
            <person name="Bhonagiri V."/>
            <person name="Nash W.E."/>
            <person name="Mardis E.R."/>
            <person name="Wilson R.K."/>
        </authorList>
    </citation>
    <scope>NUCLEOTIDE SEQUENCE [LARGE SCALE GENOMIC DNA]</scope>
    <source>
        <strain evidence="1 2">ATCC 29799</strain>
    </source>
</reference>
<gene>
    <name evidence="1" type="ORF">BACCAP_01102</name>
</gene>
<sequence length="44" mass="4825">MEKLSRKQTGSKINKLQKSAVLTISSGENGAFCHKFLEIISGFP</sequence>
<dbReference type="EMBL" id="AAXG02000007">
    <property type="protein sequence ID" value="EDN01161.1"/>
    <property type="molecule type" value="Genomic_DNA"/>
</dbReference>